<keyword evidence="1" id="KW-0472">Membrane</keyword>
<name>A0A7D7MB66_PLAMR</name>
<feature type="transmembrane region" description="Helical" evidence="1">
    <location>
        <begin position="202"/>
        <end position="219"/>
    </location>
</feature>
<dbReference type="AlphaFoldDB" id="A0A7D7MB66"/>
<dbReference type="PANTHER" id="PTHR41307">
    <property type="entry name" value="MEMBRANE PROTEIN-RELATED"/>
    <property type="match status" value="1"/>
</dbReference>
<evidence type="ECO:0000313" key="3">
    <source>
        <dbReference type="Proteomes" id="UP000514716"/>
    </source>
</evidence>
<gene>
    <name evidence="2" type="ORF">H1Q58_15505</name>
</gene>
<dbReference type="PANTHER" id="PTHR41307:SF1">
    <property type="entry name" value="MEMBRANE PROTEIN"/>
    <property type="match status" value="1"/>
</dbReference>
<reference evidence="2 3" key="1">
    <citation type="submission" date="2020-07" db="EMBL/GenBank/DDBJ databases">
        <title>Screening of a cold-adapted Planococcus bacterium producing protease in traditional shrimp paste and protease identification by genome sequencing.</title>
        <authorList>
            <person name="Gao R."/>
            <person name="Leng W."/>
            <person name="Chu Q."/>
            <person name="Wu X."/>
            <person name="Liu H."/>
            <person name="Li X."/>
        </authorList>
    </citation>
    <scope>NUCLEOTIDE SEQUENCE [LARGE SCALE GENOMIC DNA]</scope>
    <source>
        <strain evidence="2 3">XJ11</strain>
    </source>
</reference>
<evidence type="ECO:0000256" key="1">
    <source>
        <dbReference type="SAM" id="Phobius"/>
    </source>
</evidence>
<dbReference type="EMBL" id="CP059540">
    <property type="protein sequence ID" value="QMT17335.1"/>
    <property type="molecule type" value="Genomic_DNA"/>
</dbReference>
<dbReference type="Pfam" id="PF06570">
    <property type="entry name" value="DUF1129"/>
    <property type="match status" value="1"/>
</dbReference>
<proteinExistence type="predicted"/>
<dbReference type="KEGG" id="pdec:H1Q58_15505"/>
<dbReference type="SUPFAM" id="SSF158560">
    <property type="entry name" value="BH3980-like"/>
    <property type="match status" value="1"/>
</dbReference>
<keyword evidence="1" id="KW-0812">Transmembrane</keyword>
<feature type="transmembrane region" description="Helical" evidence="1">
    <location>
        <begin position="167"/>
        <end position="190"/>
    </location>
</feature>
<keyword evidence="3" id="KW-1185">Reference proteome</keyword>
<dbReference type="RefSeq" id="WP_182092036.1">
    <property type="nucleotide sequence ID" value="NZ_CP059540.1"/>
</dbReference>
<dbReference type="Gene3D" id="1.10.1900.10">
    <property type="entry name" value="c-terminal domain of poly(a) binding protein"/>
    <property type="match status" value="1"/>
</dbReference>
<dbReference type="Proteomes" id="UP000514716">
    <property type="component" value="Chromosome"/>
</dbReference>
<sequence>MRSAAVLIEENNQKRELLNDENLGLYEEFLLYIRTDLRVDEQAGEEVLMDLLDHLLEAQEEDKAATDLFGESPQVYANELIEALPNEKKRNAALFIFSQVLSIAGWFSIMFGVVTLIMSFFQEVDNSIPLGNILVILGSVVVFSLSAVSIVFKIVRTTLFASKKKRVLGYVKAGLFSGGAVGLIMLLAWIVPDFGPMIRLEWWVYVLSGLVLLVVYKLLGRMKLY</sequence>
<protein>
    <submittedName>
        <fullName evidence="2">DUF1129 family protein</fullName>
    </submittedName>
</protein>
<keyword evidence="1" id="KW-1133">Transmembrane helix</keyword>
<organism evidence="2 3">
    <name type="scientific">Planococcus maritimus</name>
    <dbReference type="NCBI Taxonomy" id="192421"/>
    <lineage>
        <taxon>Bacteria</taxon>
        <taxon>Bacillati</taxon>
        <taxon>Bacillota</taxon>
        <taxon>Bacilli</taxon>
        <taxon>Bacillales</taxon>
        <taxon>Caryophanaceae</taxon>
        <taxon>Planococcus</taxon>
    </lineage>
</organism>
<feature type="transmembrane region" description="Helical" evidence="1">
    <location>
        <begin position="94"/>
        <end position="121"/>
    </location>
</feature>
<feature type="transmembrane region" description="Helical" evidence="1">
    <location>
        <begin position="133"/>
        <end position="155"/>
    </location>
</feature>
<evidence type="ECO:0000313" key="2">
    <source>
        <dbReference type="EMBL" id="QMT17335.1"/>
    </source>
</evidence>
<accession>A0A7D7MB66</accession>
<dbReference type="InterPro" id="IPR009214">
    <property type="entry name" value="DUF1129"/>
</dbReference>